<proteinExistence type="predicted"/>
<reference evidence="1" key="1">
    <citation type="submission" date="2022-08" db="EMBL/GenBank/DDBJ databases">
        <title>Genome Sequence of Lecanicillium fungicola.</title>
        <authorList>
            <person name="Buettner E."/>
        </authorList>
    </citation>
    <scope>NUCLEOTIDE SEQUENCE</scope>
    <source>
        <strain evidence="1">Babe33</strain>
    </source>
</reference>
<sequence>MYAAIFFAVARIGAIAVTLNNMFKPLEVKLALELSGCSVLFTSSLRGRALKTLLAESNRDIQVHLFNDTTSGIESCPISDANLADYERELVRIGKNVSPYMPCNLQFTSGSTGTPKIATLSSHNIVNNARFVAHRMNLTSSDILCCAPPMFHCFGLILGLLATIASGATIVYPSEMFEPRKTLVALEREGCTALHGTPTMVKSLLDACEASGLDSISVKVRKGIIAGAPVSPQLVQRTIARFGMSEFTSSYGLTEASPTCFNSFGDDPLEKRLYTAGKIMPHACAKIVDGHGQIVPVGQRGELCIAGYQVHAGYWNDRAKTNAAIYKDKEGLVWLRTGDEASFDQDGYCTITGRLKDIIVRGGENILPRDIEERLEQHEDISLAAVVGLADEHYGEVPAAFLKPSTPSSSQKPSPEQIRAWVGEYLVTGSGKIQKHILAQIGNKLVSKRRRAKI</sequence>
<evidence type="ECO:0000313" key="1">
    <source>
        <dbReference type="EMBL" id="KAJ2979895.1"/>
    </source>
</evidence>
<organism evidence="1 2">
    <name type="scientific">Zarea fungicola</name>
    <dbReference type="NCBI Taxonomy" id="93591"/>
    <lineage>
        <taxon>Eukaryota</taxon>
        <taxon>Fungi</taxon>
        <taxon>Dikarya</taxon>
        <taxon>Ascomycota</taxon>
        <taxon>Pezizomycotina</taxon>
        <taxon>Sordariomycetes</taxon>
        <taxon>Hypocreomycetidae</taxon>
        <taxon>Hypocreales</taxon>
        <taxon>Cordycipitaceae</taxon>
        <taxon>Zarea</taxon>
    </lineage>
</organism>
<protein>
    <submittedName>
        <fullName evidence="1">Uncharacterized protein</fullName>
    </submittedName>
</protein>
<dbReference type="Proteomes" id="UP001143910">
    <property type="component" value="Unassembled WGS sequence"/>
</dbReference>
<dbReference type="EMBL" id="JANJQO010000243">
    <property type="protein sequence ID" value="KAJ2979895.1"/>
    <property type="molecule type" value="Genomic_DNA"/>
</dbReference>
<evidence type="ECO:0000313" key="2">
    <source>
        <dbReference type="Proteomes" id="UP001143910"/>
    </source>
</evidence>
<name>A0ACC1NKP0_9HYPO</name>
<comment type="caution">
    <text evidence="1">The sequence shown here is derived from an EMBL/GenBank/DDBJ whole genome shotgun (WGS) entry which is preliminary data.</text>
</comment>
<accession>A0ACC1NKP0</accession>
<keyword evidence="2" id="KW-1185">Reference proteome</keyword>
<gene>
    <name evidence="1" type="ORF">NQ176_g2967</name>
</gene>